<evidence type="ECO:0000313" key="4">
    <source>
        <dbReference type="EMBL" id="VVV04115.1"/>
    </source>
</evidence>
<evidence type="ECO:0000256" key="1">
    <source>
        <dbReference type="SAM" id="MobiDB-lite"/>
    </source>
</evidence>
<dbReference type="EMBL" id="LR721750">
    <property type="protein sequence ID" value="VVV04125.1"/>
    <property type="molecule type" value="Genomic_DNA"/>
</dbReference>
<keyword evidence="2" id="KW-0472">Membrane</keyword>
<evidence type="ECO:0000313" key="6">
    <source>
        <dbReference type="EMBL" id="VVV04135.1"/>
    </source>
</evidence>
<keyword evidence="3" id="KW-0732">Signal</keyword>
<evidence type="ECO:0000256" key="3">
    <source>
        <dbReference type="SAM" id="SignalP"/>
    </source>
</evidence>
<gene>
    <name evidence="4" type="ORF">AW0309160_01498</name>
    <name evidence="5" type="ORF">AW0309160_01508</name>
    <name evidence="6" type="ORF">AW0309160_01518</name>
</gene>
<evidence type="ECO:0000256" key="2">
    <source>
        <dbReference type="SAM" id="Phobius"/>
    </source>
</evidence>
<keyword evidence="2" id="KW-0812">Transmembrane</keyword>
<dbReference type="EMBL" id="LR721750">
    <property type="protein sequence ID" value="VVV04115.1"/>
    <property type="molecule type" value="Genomic_DNA"/>
</dbReference>
<accession>A0A5Q4Z4B0</accession>
<keyword evidence="2" id="KW-1133">Transmembrane helix</keyword>
<name>A0A5Q4Z4B0_9GAMM</name>
<sequence length="489" mass="51893">MKKVLLIFLILVSFYSNAQVREVYRGSSNTEIVNLCGFPVGTKYDTEKTKSCTNDGNSEYSWRWFRSDGGSIDVGYYNKVRGRDGSARSLSRISTCDAPKEINDETGICEERPPCQKGSKTGDRSWSYSKYGSNPTLCLSSCEYSLGGVSLCLTKGNSCTGNFTSSGKQCSIGGGNGLDSGGDHPTPPPDGCQWQGTGDKETLVCNGDADGDGEPDPDGTEDPDGECSWDGDTLTCNGGTYPDKETGGGDGDGGTGGGDGDGGTGGGDGDGGTGGGDDGVDPTVPEPDLDGVIKSIRDFNADNNANLNLINENQKIGFQAVVDANNEGFNRVVDGNKEGFDSVAAAVTGINIPDVDLSNIEGSLTGIENGVNSITGTDISSANFSDCYSSNSCTSLYETEYPEYENMTEMIDEKMADISSGVIKQVVDNFVNINISNAQKPDTNACFDFGFVDFGCFDFFKDFSWIWSFIRFVFIFTSVMTARKIVFGG</sequence>
<feature type="transmembrane region" description="Helical" evidence="2">
    <location>
        <begin position="465"/>
        <end position="486"/>
    </location>
</feature>
<feature type="signal peptide" evidence="3">
    <location>
        <begin position="1"/>
        <end position="18"/>
    </location>
</feature>
<evidence type="ECO:0000313" key="5">
    <source>
        <dbReference type="EMBL" id="VVV04125.1"/>
    </source>
</evidence>
<reference evidence="6" key="1">
    <citation type="submission" date="2019-09" db="EMBL/GenBank/DDBJ databases">
        <authorList>
            <person name="Hjerde E."/>
        </authorList>
    </citation>
    <scope>NUCLEOTIDE SEQUENCE</scope>
    <source>
        <strain evidence="6">06/09/160</strain>
    </source>
</reference>
<protein>
    <submittedName>
        <fullName evidence="6">Uncharacterized protein</fullName>
    </submittedName>
</protein>
<proteinExistence type="predicted"/>
<feature type="compositionally biased region" description="Gly residues" evidence="1">
    <location>
        <begin position="248"/>
        <end position="277"/>
    </location>
</feature>
<dbReference type="AlphaFoldDB" id="A0A5Q4Z4B0"/>
<feature type="region of interest" description="Disordered" evidence="1">
    <location>
        <begin position="174"/>
        <end position="288"/>
    </location>
</feature>
<feature type="compositionally biased region" description="Acidic residues" evidence="1">
    <location>
        <begin position="209"/>
        <end position="229"/>
    </location>
</feature>
<dbReference type="EMBL" id="LR721750">
    <property type="protein sequence ID" value="VVV04135.1"/>
    <property type="molecule type" value="Genomic_DNA"/>
</dbReference>
<organism evidence="6">
    <name type="scientific">Aliivibrio wodanis</name>
    <dbReference type="NCBI Taxonomy" id="80852"/>
    <lineage>
        <taxon>Bacteria</taxon>
        <taxon>Pseudomonadati</taxon>
        <taxon>Pseudomonadota</taxon>
        <taxon>Gammaproteobacteria</taxon>
        <taxon>Vibrionales</taxon>
        <taxon>Vibrionaceae</taxon>
        <taxon>Aliivibrio</taxon>
    </lineage>
</organism>
<feature type="chain" id="PRO_5036372621" evidence="3">
    <location>
        <begin position="19"/>
        <end position="489"/>
    </location>
</feature>